<accession>A0A239WHT7</accession>
<dbReference type="Pfam" id="PF04328">
    <property type="entry name" value="Sel_put"/>
    <property type="match status" value="1"/>
</dbReference>
<proteinExistence type="predicted"/>
<organism evidence="1 2">
    <name type="scientific">Cutibacterium granulosum</name>
    <dbReference type="NCBI Taxonomy" id="33011"/>
    <lineage>
        <taxon>Bacteria</taxon>
        <taxon>Bacillati</taxon>
        <taxon>Actinomycetota</taxon>
        <taxon>Actinomycetes</taxon>
        <taxon>Propionibacteriales</taxon>
        <taxon>Propionibacteriaceae</taxon>
        <taxon>Cutibacterium</taxon>
    </lineage>
</organism>
<dbReference type="RefSeq" id="WP_021105974.1">
    <property type="nucleotide sequence ID" value="NZ_LT906441.1"/>
</dbReference>
<dbReference type="InterPro" id="IPR007423">
    <property type="entry name" value="Sel_put"/>
</dbReference>
<gene>
    <name evidence="1" type="ORF">SAMEA4412665_00955</name>
</gene>
<sequence>MSAAPRHLPTDPLWRRWWSSLRWWVRGVTEADAYDNYLEWCRRTGHEPMPEKAFWRDQCDRQDRNPQARCC</sequence>
<evidence type="ECO:0000313" key="2">
    <source>
        <dbReference type="Proteomes" id="UP000215332"/>
    </source>
</evidence>
<dbReference type="eggNOG" id="COG2879">
    <property type="taxonomic scope" value="Bacteria"/>
</dbReference>
<reference evidence="1 2" key="1">
    <citation type="submission" date="2017-06" db="EMBL/GenBank/DDBJ databases">
        <authorList>
            <consortium name="Pathogen Informatics"/>
        </authorList>
    </citation>
    <scope>NUCLEOTIDE SEQUENCE [LARGE SCALE GENOMIC DNA]</scope>
    <source>
        <strain evidence="1 2">NCTC11865</strain>
    </source>
</reference>
<dbReference type="Proteomes" id="UP000215332">
    <property type="component" value="Chromosome 1"/>
</dbReference>
<dbReference type="KEGG" id="cgrn:4412665_00955"/>
<evidence type="ECO:0000313" key="1">
    <source>
        <dbReference type="EMBL" id="SNV33438.1"/>
    </source>
</evidence>
<dbReference type="AlphaFoldDB" id="A0A239WHT7"/>
<protein>
    <submittedName>
        <fullName evidence="1">Protein of uncharacterized function (DUF466)</fullName>
    </submittedName>
</protein>
<dbReference type="EMBL" id="LT906441">
    <property type="protein sequence ID" value="SNV33438.1"/>
    <property type="molecule type" value="Genomic_DNA"/>
</dbReference>
<name>A0A239WHT7_9ACTN</name>